<accession>X1RJC6</accession>
<dbReference type="Gene3D" id="3.30.70.1050">
    <property type="entry name" value="Trigger factor ribosome-binding domain"/>
    <property type="match status" value="1"/>
</dbReference>
<gene>
    <name evidence="2" type="ORF">S06H3_66417</name>
</gene>
<feature type="non-terminal residue" evidence="2">
    <location>
        <position position="61"/>
    </location>
</feature>
<dbReference type="Pfam" id="PF05697">
    <property type="entry name" value="Trigger_N"/>
    <property type="match status" value="1"/>
</dbReference>
<dbReference type="GO" id="GO:0006457">
    <property type="term" value="P:protein folding"/>
    <property type="evidence" value="ECO:0007669"/>
    <property type="project" value="InterPro"/>
</dbReference>
<feature type="domain" description="Trigger factor ribosome-binding bacterial" evidence="1">
    <location>
        <begin position="3"/>
        <end position="59"/>
    </location>
</feature>
<dbReference type="GO" id="GO:0015031">
    <property type="term" value="P:protein transport"/>
    <property type="evidence" value="ECO:0007669"/>
    <property type="project" value="InterPro"/>
</dbReference>
<organism evidence="2">
    <name type="scientific">marine sediment metagenome</name>
    <dbReference type="NCBI Taxonomy" id="412755"/>
    <lineage>
        <taxon>unclassified sequences</taxon>
        <taxon>metagenomes</taxon>
        <taxon>ecological metagenomes</taxon>
    </lineage>
</organism>
<reference evidence="2" key="1">
    <citation type="journal article" date="2014" name="Front. Microbiol.">
        <title>High frequency of phylogenetically diverse reductive dehalogenase-homologous genes in deep subseafloor sedimentary metagenomes.</title>
        <authorList>
            <person name="Kawai M."/>
            <person name="Futagami T."/>
            <person name="Toyoda A."/>
            <person name="Takaki Y."/>
            <person name="Nishi S."/>
            <person name="Hori S."/>
            <person name="Arai W."/>
            <person name="Tsubouchi T."/>
            <person name="Morono Y."/>
            <person name="Uchiyama I."/>
            <person name="Ito T."/>
            <person name="Fujiyama A."/>
            <person name="Inagaki F."/>
            <person name="Takami H."/>
        </authorList>
    </citation>
    <scope>NUCLEOTIDE SEQUENCE</scope>
    <source>
        <strain evidence="2">Expedition CK06-06</strain>
    </source>
</reference>
<proteinExistence type="predicted"/>
<feature type="non-terminal residue" evidence="2">
    <location>
        <position position="1"/>
    </location>
</feature>
<dbReference type="SUPFAM" id="SSF102735">
    <property type="entry name" value="Trigger factor ribosome-binding domain"/>
    <property type="match status" value="1"/>
</dbReference>
<dbReference type="AlphaFoldDB" id="X1RJC6"/>
<dbReference type="InterPro" id="IPR008881">
    <property type="entry name" value="Trigger_fac_ribosome-bd_bac"/>
</dbReference>
<name>X1RJC6_9ZZZZ</name>
<evidence type="ECO:0000259" key="1">
    <source>
        <dbReference type="Pfam" id="PF05697"/>
    </source>
</evidence>
<protein>
    <recommendedName>
        <fullName evidence="1">Trigger factor ribosome-binding bacterial domain-containing protein</fullName>
    </recommendedName>
</protein>
<comment type="caution">
    <text evidence="2">The sequence shown here is derived from an EMBL/GenBank/DDBJ whole genome shotgun (WGS) entry which is preliminary data.</text>
</comment>
<dbReference type="EMBL" id="BARV01045249">
    <property type="protein sequence ID" value="GAI67036.1"/>
    <property type="molecule type" value="Genomic_DNA"/>
</dbReference>
<evidence type="ECO:0000313" key="2">
    <source>
        <dbReference type="EMBL" id="GAI67036.1"/>
    </source>
</evidence>
<dbReference type="InterPro" id="IPR036611">
    <property type="entry name" value="Trigger_fac_ribosome-bd_sf"/>
</dbReference>
<sequence length="61" mass="6946">LTDKAVVPGFRRGRAPRRLLEARFGEAVREQVKEELITRSYQEALEEHSLEPVGTPDVENV</sequence>